<keyword evidence="4" id="KW-1185">Reference proteome</keyword>
<organism evidence="3 4">
    <name type="scientific">Hymenobacter setariae</name>
    <dbReference type="NCBI Taxonomy" id="2594794"/>
    <lineage>
        <taxon>Bacteria</taxon>
        <taxon>Pseudomonadati</taxon>
        <taxon>Bacteroidota</taxon>
        <taxon>Cytophagia</taxon>
        <taxon>Cytophagales</taxon>
        <taxon>Hymenobacteraceae</taxon>
        <taxon>Hymenobacter</taxon>
    </lineage>
</organism>
<keyword evidence="1" id="KW-0175">Coiled coil</keyword>
<evidence type="ECO:0000256" key="1">
    <source>
        <dbReference type="SAM" id="Coils"/>
    </source>
</evidence>
<evidence type="ECO:0000313" key="4">
    <source>
        <dbReference type="Proteomes" id="UP000317624"/>
    </source>
</evidence>
<protein>
    <recommendedName>
        <fullName evidence="2">PD-(D/E)XK endonuclease-like domain-containing protein</fullName>
    </recommendedName>
</protein>
<dbReference type="RefSeq" id="WP_144853392.1">
    <property type="nucleotide sequence ID" value="NZ_VMRJ01000009.1"/>
</dbReference>
<feature type="coiled-coil region" evidence="1">
    <location>
        <begin position="7"/>
        <end position="34"/>
    </location>
</feature>
<dbReference type="OrthoDB" id="2987292at2"/>
<evidence type="ECO:0000259" key="2">
    <source>
        <dbReference type="Pfam" id="PF12705"/>
    </source>
</evidence>
<reference evidence="3 4" key="1">
    <citation type="submission" date="2019-07" db="EMBL/GenBank/DDBJ databases">
        <title>Hymenobacter sp. straun FUR1 Genome sequencing and assembly.</title>
        <authorList>
            <person name="Chhetri G."/>
        </authorList>
    </citation>
    <scope>NUCLEOTIDE SEQUENCE [LARGE SCALE GENOMIC DNA]</scope>
    <source>
        <strain evidence="3 4">Fur1</strain>
    </source>
</reference>
<proteinExistence type="predicted"/>
<feature type="domain" description="PD-(D/E)XK endonuclease-like" evidence="2">
    <location>
        <begin position="26"/>
        <end position="259"/>
    </location>
</feature>
<evidence type="ECO:0000313" key="3">
    <source>
        <dbReference type="EMBL" id="TVT36750.1"/>
    </source>
</evidence>
<sequence length="308" mass="35048">MILKQNTAQIKAEAAKKQQELAELQRQLDADKEANELEQYIIERFEANYETLALESGRHIAPDAKEAALKQVLMYWRKLPEVATTITQTEVRLSLPNQRTSTGTVFTIEGVVDIIRDNDRTVMYDIKTHDIDAVRSNLELYQQQLNVYAHIWQTLRGQELEETCIIATAFPKAVREAVALGDDAKLERELTKWEPRLTIPFSQQTLEETIARFTAAIEAIEVGQFAPPPVSRLRERLPGERALYASRICGNCDSRFSCNAYRAYAEGERANVADEFDFYGDYGTELEQSDWLSTNLDAGPPRDIDDLI</sequence>
<dbReference type="InterPro" id="IPR011604">
    <property type="entry name" value="PDDEXK-like_dom_sf"/>
</dbReference>
<dbReference type="Proteomes" id="UP000317624">
    <property type="component" value="Unassembled WGS sequence"/>
</dbReference>
<name>A0A558BJQ2_9BACT</name>
<dbReference type="EMBL" id="VMRJ01000009">
    <property type="protein sequence ID" value="TVT36750.1"/>
    <property type="molecule type" value="Genomic_DNA"/>
</dbReference>
<dbReference type="InterPro" id="IPR038726">
    <property type="entry name" value="PDDEXK_AddAB-type"/>
</dbReference>
<gene>
    <name evidence="3" type="ORF">FNT36_24875</name>
</gene>
<comment type="caution">
    <text evidence="3">The sequence shown here is derived from an EMBL/GenBank/DDBJ whole genome shotgun (WGS) entry which is preliminary data.</text>
</comment>
<dbReference type="AlphaFoldDB" id="A0A558BJQ2"/>
<dbReference type="Gene3D" id="3.90.320.10">
    <property type="match status" value="1"/>
</dbReference>
<dbReference type="Pfam" id="PF12705">
    <property type="entry name" value="PDDEXK_1"/>
    <property type="match status" value="1"/>
</dbReference>
<accession>A0A558BJQ2</accession>